<dbReference type="OrthoDB" id="9815382at2"/>
<protein>
    <submittedName>
        <fullName evidence="2">Cell division protein FtsL</fullName>
    </submittedName>
</protein>
<evidence type="ECO:0000313" key="2">
    <source>
        <dbReference type="EMBL" id="SHI08051.1"/>
    </source>
</evidence>
<keyword evidence="1" id="KW-0175">Coiled coil</keyword>
<sequence>MKKFSKIKPVLLVVAIAYVAITLVNQQVTIFRQKREVKKWEDELVKIEAENQKLKDNVKMSEDENYIERIAREKLGLIKEGETTVMNKK</sequence>
<feature type="coiled-coil region" evidence="1">
    <location>
        <begin position="30"/>
        <end position="64"/>
    </location>
</feature>
<dbReference type="EMBL" id="FQXP01000012">
    <property type="protein sequence ID" value="SHI08051.1"/>
    <property type="molecule type" value="Genomic_DNA"/>
</dbReference>
<dbReference type="GO" id="GO:0051301">
    <property type="term" value="P:cell division"/>
    <property type="evidence" value="ECO:0007669"/>
    <property type="project" value="UniProtKB-KW"/>
</dbReference>
<proteinExistence type="predicted"/>
<dbReference type="AlphaFoldDB" id="A0A1M5Y7J6"/>
<name>A0A1M5Y7J6_9CLOT</name>
<reference evidence="2 3" key="1">
    <citation type="submission" date="2016-11" db="EMBL/GenBank/DDBJ databases">
        <authorList>
            <person name="Jaros S."/>
            <person name="Januszkiewicz K."/>
            <person name="Wedrychowicz H."/>
        </authorList>
    </citation>
    <scope>NUCLEOTIDE SEQUENCE [LARGE SCALE GENOMIC DNA]</scope>
    <source>
        <strain evidence="2 3">DSM 3089</strain>
    </source>
</reference>
<dbReference type="Proteomes" id="UP000184526">
    <property type="component" value="Unassembled WGS sequence"/>
</dbReference>
<gene>
    <name evidence="2" type="ORF">SAMN02745196_02709</name>
</gene>
<keyword evidence="2" id="KW-0132">Cell division</keyword>
<evidence type="ECO:0000313" key="3">
    <source>
        <dbReference type="Proteomes" id="UP000184526"/>
    </source>
</evidence>
<dbReference type="RefSeq" id="WP_072832539.1">
    <property type="nucleotide sequence ID" value="NZ_FQXP01000012.1"/>
</dbReference>
<dbReference type="STRING" id="1121306.SAMN02745196_02709"/>
<keyword evidence="2" id="KW-0131">Cell cycle</keyword>
<organism evidence="2 3">
    <name type="scientific">Clostridium collagenovorans DSM 3089</name>
    <dbReference type="NCBI Taxonomy" id="1121306"/>
    <lineage>
        <taxon>Bacteria</taxon>
        <taxon>Bacillati</taxon>
        <taxon>Bacillota</taxon>
        <taxon>Clostridia</taxon>
        <taxon>Eubacteriales</taxon>
        <taxon>Clostridiaceae</taxon>
        <taxon>Clostridium</taxon>
    </lineage>
</organism>
<accession>A0A1M5Y7J6</accession>
<keyword evidence="3" id="KW-1185">Reference proteome</keyword>
<dbReference type="Pfam" id="PF04977">
    <property type="entry name" value="DivIC"/>
    <property type="match status" value="1"/>
</dbReference>
<dbReference type="InterPro" id="IPR007060">
    <property type="entry name" value="FtsL/DivIC"/>
</dbReference>
<evidence type="ECO:0000256" key="1">
    <source>
        <dbReference type="SAM" id="Coils"/>
    </source>
</evidence>